<sequence length="68" mass="7714">MSGGRQDSTRARSAGPILHAHPEPGEYEVKLTAGVFSFMIMHCFPKIISSECFKYYYSGYFTITWNTV</sequence>
<proteinExistence type="predicted"/>
<comment type="caution">
    <text evidence="1">The sequence shown here is derived from an EMBL/GenBank/DDBJ whole genome shotgun (WGS) entry which is preliminary data.</text>
</comment>
<dbReference type="AlphaFoldDB" id="A0A1B7LCW4"/>
<evidence type="ECO:0000313" key="2">
    <source>
        <dbReference type="Proteomes" id="UP000078532"/>
    </source>
</evidence>
<reference evidence="1 2" key="1">
    <citation type="submission" date="2016-04" db="EMBL/GenBank/DDBJ databases">
        <authorList>
            <person name="Evans L.H."/>
            <person name="Alamgir A."/>
            <person name="Owens N."/>
            <person name="Weber N.D."/>
            <person name="Virtaneva K."/>
            <person name="Barbian K."/>
            <person name="Babar A."/>
            <person name="Rosenke K."/>
        </authorList>
    </citation>
    <scope>NUCLEOTIDE SEQUENCE [LARGE SCALE GENOMIC DNA]</scope>
    <source>
        <strain evidence="1 2">LMa1</strain>
    </source>
</reference>
<dbReference type="EMBL" id="LYVF01000174">
    <property type="protein sequence ID" value="OAT80729.1"/>
    <property type="molecule type" value="Genomic_DNA"/>
</dbReference>
<protein>
    <submittedName>
        <fullName evidence="1">Uncharacterized protein</fullName>
    </submittedName>
</protein>
<organism evidence="1 2">
    <name type="scientific">Desulfotomaculum copahuensis</name>
    <dbReference type="NCBI Taxonomy" id="1838280"/>
    <lineage>
        <taxon>Bacteria</taxon>
        <taxon>Bacillati</taxon>
        <taxon>Bacillota</taxon>
        <taxon>Clostridia</taxon>
        <taxon>Eubacteriales</taxon>
        <taxon>Desulfotomaculaceae</taxon>
        <taxon>Desulfotomaculum</taxon>
    </lineage>
</organism>
<name>A0A1B7LCW4_9FIRM</name>
<gene>
    <name evidence="1" type="ORF">A6M21_12785</name>
</gene>
<accession>A0A1B7LCW4</accession>
<evidence type="ECO:0000313" key="1">
    <source>
        <dbReference type="EMBL" id="OAT80729.1"/>
    </source>
</evidence>
<dbReference type="STRING" id="1838280.A6M21_12785"/>
<dbReference type="Proteomes" id="UP000078532">
    <property type="component" value="Unassembled WGS sequence"/>
</dbReference>
<keyword evidence="2" id="KW-1185">Reference proteome</keyword>